<name>A0A7X2LYK5_9BACI</name>
<dbReference type="Gene3D" id="1.20.58.780">
    <property type="match status" value="1"/>
</dbReference>
<dbReference type="PROSITE" id="PS52029">
    <property type="entry name" value="LD_TPASE"/>
    <property type="match status" value="1"/>
</dbReference>
<organism evidence="3 4">
    <name type="scientific">Metabacillus lacus</name>
    <dbReference type="NCBI Taxonomy" id="1983721"/>
    <lineage>
        <taxon>Bacteria</taxon>
        <taxon>Bacillati</taxon>
        <taxon>Bacillota</taxon>
        <taxon>Bacilli</taxon>
        <taxon>Bacillales</taxon>
        <taxon>Bacillaceae</taxon>
        <taxon>Metabacillus</taxon>
    </lineage>
</organism>
<dbReference type="GO" id="GO:0008360">
    <property type="term" value="P:regulation of cell shape"/>
    <property type="evidence" value="ECO:0007669"/>
    <property type="project" value="UniProtKB-UniRule"/>
</dbReference>
<comment type="pathway">
    <text evidence="1">Cell wall biogenesis; peptidoglycan biosynthesis.</text>
</comment>
<reference evidence="3 4" key="1">
    <citation type="submission" date="2019-11" db="EMBL/GenBank/DDBJ databases">
        <title>Bacillus lacus genome.</title>
        <authorList>
            <person name="Allen C.J."/>
            <person name="Newman J.D."/>
        </authorList>
    </citation>
    <scope>NUCLEOTIDE SEQUENCE [LARGE SCALE GENOMIC DNA]</scope>
    <source>
        <strain evidence="3 4">KCTC 33946</strain>
    </source>
</reference>
<dbReference type="InterPro" id="IPR041378">
    <property type="entry name" value="S-layer_SbsC_C"/>
</dbReference>
<dbReference type="EMBL" id="WKKI01000041">
    <property type="protein sequence ID" value="MRX73670.1"/>
    <property type="molecule type" value="Genomic_DNA"/>
</dbReference>
<gene>
    <name evidence="3" type="ORF">GJU40_16125</name>
</gene>
<accession>A0A7X2LYK5</accession>
<dbReference type="PANTHER" id="PTHR38589:SF1">
    <property type="entry name" value="BLR0621 PROTEIN"/>
    <property type="match status" value="1"/>
</dbReference>
<sequence length="390" mass="43945">MKAVTGPKGIGVKQREGDGVTPEGIYPIGISFGLGKKPYGVKIPYRQITANDYYVDDPASPDYNKWIAYSGDPKKKWNSFERMNIPFYKLGFEVQYNKNPIIKGKGSAIFFHVWKGPGFPTAGCIALSENDVLKLMKWLDPSNKPLIIISETAAGATIKKHGYSQISWLTAEMETTLKKARPLYSINVKRKEDLIVPAELSAEYSSLRKQFSQLELFSALKGQSSKAAYEQLYLERSRVVSYIDAVNYLHKTLKASSSDFEASLRQGVLTENMNQRYDTLSASINKAETLAGRMYGSHVRSLVYSSYVKEAKILKENVIYEISRYRLLQNMEADLKAGKSIEADMLVLQRLKKRSSSIKEAGNRLHPGKYPSYPKIEALLLEMEKNISTE</sequence>
<dbReference type="GO" id="GO:0009252">
    <property type="term" value="P:peptidoglycan biosynthetic process"/>
    <property type="evidence" value="ECO:0007669"/>
    <property type="project" value="UniProtKB-KW"/>
</dbReference>
<keyword evidence="1" id="KW-0573">Peptidoglycan synthesis</keyword>
<keyword evidence="1" id="KW-0133">Cell shape</keyword>
<evidence type="ECO:0000313" key="4">
    <source>
        <dbReference type="Proteomes" id="UP000448867"/>
    </source>
</evidence>
<feature type="active site" description="Proton donor/acceptor" evidence="1">
    <location>
        <position position="112"/>
    </location>
</feature>
<evidence type="ECO:0000256" key="1">
    <source>
        <dbReference type="PROSITE-ProRule" id="PRU01373"/>
    </source>
</evidence>
<dbReference type="Pfam" id="PF03734">
    <property type="entry name" value="YkuD"/>
    <property type="match status" value="1"/>
</dbReference>
<dbReference type="PANTHER" id="PTHR38589">
    <property type="entry name" value="BLR0621 PROTEIN"/>
    <property type="match status" value="1"/>
</dbReference>
<proteinExistence type="predicted"/>
<keyword evidence="1" id="KW-0961">Cell wall biogenesis/degradation</keyword>
<protein>
    <submittedName>
        <fullName evidence="3">L,D-transpeptidase family protein</fullName>
    </submittedName>
</protein>
<feature type="domain" description="L,D-TPase catalytic" evidence="2">
    <location>
        <begin position="1"/>
        <end position="149"/>
    </location>
</feature>
<dbReference type="CDD" id="cd16913">
    <property type="entry name" value="YkuD_like"/>
    <property type="match status" value="1"/>
</dbReference>
<dbReference type="GO" id="GO:0016740">
    <property type="term" value="F:transferase activity"/>
    <property type="evidence" value="ECO:0007669"/>
    <property type="project" value="InterPro"/>
</dbReference>
<dbReference type="Pfam" id="PF18058">
    <property type="entry name" value="SbsC_C"/>
    <property type="match status" value="1"/>
</dbReference>
<feature type="active site" description="Nucleophile" evidence="1">
    <location>
        <position position="124"/>
    </location>
</feature>
<evidence type="ECO:0000259" key="2">
    <source>
        <dbReference type="PROSITE" id="PS52029"/>
    </source>
</evidence>
<comment type="caution">
    <text evidence="3">The sequence shown here is derived from an EMBL/GenBank/DDBJ whole genome shotgun (WGS) entry which is preliminary data.</text>
</comment>
<dbReference type="OrthoDB" id="186490at2"/>
<dbReference type="InterPro" id="IPR005490">
    <property type="entry name" value="LD_TPept_cat_dom"/>
</dbReference>
<dbReference type="AlphaFoldDB" id="A0A7X2LYK5"/>
<keyword evidence="4" id="KW-1185">Reference proteome</keyword>
<dbReference type="Proteomes" id="UP000448867">
    <property type="component" value="Unassembled WGS sequence"/>
</dbReference>
<evidence type="ECO:0000313" key="3">
    <source>
        <dbReference type="EMBL" id="MRX73670.1"/>
    </source>
</evidence>
<dbReference type="GO" id="GO:0071555">
    <property type="term" value="P:cell wall organization"/>
    <property type="evidence" value="ECO:0007669"/>
    <property type="project" value="UniProtKB-UniRule"/>
</dbReference>